<dbReference type="EMBL" id="BARS01028412">
    <property type="protein sequence ID" value="GAG08202.1"/>
    <property type="molecule type" value="Genomic_DNA"/>
</dbReference>
<comment type="caution">
    <text evidence="3">The sequence shown here is derived from an EMBL/GenBank/DDBJ whole genome shotgun (WGS) entry which is preliminary data.</text>
</comment>
<dbReference type="Gene3D" id="3.40.30.10">
    <property type="entry name" value="Glutaredoxin"/>
    <property type="match status" value="1"/>
</dbReference>
<organism evidence="3">
    <name type="scientific">marine sediment metagenome</name>
    <dbReference type="NCBI Taxonomy" id="412755"/>
    <lineage>
        <taxon>unclassified sequences</taxon>
        <taxon>metagenomes</taxon>
        <taxon>ecological metagenomes</taxon>
    </lineage>
</organism>
<sequence>KPLPVTQDDWQLGPPNAPVVVIEYADYQCGPCRETYRLLKQIASTYGDEALWIHRHLPLRHSHPLAQGAAEAAEAAGAQGKFWEMHDRLFEAEGALERQQLIGYARDTGLDVKRFTDDLDSRRFRDAVNEDFKVAVRSKIKLPPALFINSLPLEGPRTKEVICARIDSLLACTSIMTGLSLRT</sequence>
<comment type="similarity">
    <text evidence="1">Belongs to the thioredoxin family. DsbA subfamily.</text>
</comment>
<reference evidence="3" key="1">
    <citation type="journal article" date="2014" name="Front. Microbiol.">
        <title>High frequency of phylogenetically diverse reductive dehalogenase-homologous genes in deep subseafloor sedimentary metagenomes.</title>
        <authorList>
            <person name="Kawai M."/>
            <person name="Futagami T."/>
            <person name="Toyoda A."/>
            <person name="Takaki Y."/>
            <person name="Nishi S."/>
            <person name="Hori S."/>
            <person name="Arai W."/>
            <person name="Tsubouchi T."/>
            <person name="Morono Y."/>
            <person name="Uchiyama I."/>
            <person name="Ito T."/>
            <person name="Fujiyama A."/>
            <person name="Inagaki F."/>
            <person name="Takami H."/>
        </authorList>
    </citation>
    <scope>NUCLEOTIDE SEQUENCE</scope>
    <source>
        <strain evidence="3">Expedition CK06-06</strain>
    </source>
</reference>
<evidence type="ECO:0000259" key="2">
    <source>
        <dbReference type="PROSITE" id="PS51352"/>
    </source>
</evidence>
<evidence type="ECO:0000256" key="1">
    <source>
        <dbReference type="ARBA" id="ARBA00005791"/>
    </source>
</evidence>
<accession>X0VA26</accession>
<feature type="domain" description="Thioredoxin" evidence="2">
    <location>
        <begin position="1"/>
        <end position="171"/>
    </location>
</feature>
<dbReference type="InterPro" id="IPR036249">
    <property type="entry name" value="Thioredoxin-like_sf"/>
</dbReference>
<dbReference type="AlphaFoldDB" id="X0VA26"/>
<proteinExistence type="inferred from homology"/>
<dbReference type="InterPro" id="IPR012336">
    <property type="entry name" value="Thioredoxin-like_fold"/>
</dbReference>
<feature type="non-terminal residue" evidence="3">
    <location>
        <position position="1"/>
    </location>
</feature>
<gene>
    <name evidence="3" type="ORF">S01H1_44542</name>
</gene>
<evidence type="ECO:0000313" key="3">
    <source>
        <dbReference type="EMBL" id="GAG08202.1"/>
    </source>
</evidence>
<dbReference type="SUPFAM" id="SSF52833">
    <property type="entry name" value="Thioredoxin-like"/>
    <property type="match status" value="1"/>
</dbReference>
<dbReference type="PANTHER" id="PTHR13887">
    <property type="entry name" value="GLUTATHIONE S-TRANSFERASE KAPPA"/>
    <property type="match status" value="1"/>
</dbReference>
<name>X0VA26_9ZZZZ</name>
<dbReference type="Pfam" id="PF13462">
    <property type="entry name" value="Thioredoxin_4"/>
    <property type="match status" value="1"/>
</dbReference>
<protein>
    <recommendedName>
        <fullName evidence="2">Thioredoxin domain-containing protein</fullName>
    </recommendedName>
</protein>
<dbReference type="PANTHER" id="PTHR13887:SF55">
    <property type="entry name" value="SLR0313 PROTEIN"/>
    <property type="match status" value="1"/>
</dbReference>
<dbReference type="PROSITE" id="PS51352">
    <property type="entry name" value="THIOREDOXIN_2"/>
    <property type="match status" value="1"/>
</dbReference>
<dbReference type="InterPro" id="IPR013766">
    <property type="entry name" value="Thioredoxin_domain"/>
</dbReference>